<accession>A0ABC8QPN3</accession>
<feature type="non-terminal residue" evidence="3">
    <location>
        <position position="140"/>
    </location>
</feature>
<gene>
    <name evidence="3" type="ORF">ILEXP_LOCUS1431</name>
</gene>
<feature type="transmembrane region" description="Helical" evidence="2">
    <location>
        <begin position="14"/>
        <end position="34"/>
    </location>
</feature>
<dbReference type="AlphaFoldDB" id="A0ABC8QPN3"/>
<dbReference type="Proteomes" id="UP001642360">
    <property type="component" value="Unassembled WGS sequence"/>
</dbReference>
<keyword evidence="4" id="KW-1185">Reference proteome</keyword>
<comment type="caution">
    <text evidence="3">The sequence shown here is derived from an EMBL/GenBank/DDBJ whole genome shotgun (WGS) entry which is preliminary data.</text>
</comment>
<keyword evidence="2" id="KW-1133">Transmembrane helix</keyword>
<name>A0ABC8QPN3_9AQUA</name>
<evidence type="ECO:0000256" key="1">
    <source>
        <dbReference type="SAM" id="MobiDB-lite"/>
    </source>
</evidence>
<reference evidence="3 4" key="1">
    <citation type="submission" date="2024-02" db="EMBL/GenBank/DDBJ databases">
        <authorList>
            <person name="Vignale AGUSTIN F."/>
            <person name="Sosa J E."/>
            <person name="Modenutti C."/>
        </authorList>
    </citation>
    <scope>NUCLEOTIDE SEQUENCE [LARGE SCALE GENOMIC DNA]</scope>
</reference>
<sequence length="140" mass="16326">MARPVMFPQDAMDLIEGLLLTLFAFLIMGTLLMCMARTKRPRSDNPQPERASENQSEQRKKAKLEARMKLIHEKNVTCERHLDHISLTPRNEVVQIIEAHGMKFWFEPVNGLNLSMCREFYQTLRVADVNEVEVLKMNVR</sequence>
<evidence type="ECO:0000313" key="4">
    <source>
        <dbReference type="Proteomes" id="UP001642360"/>
    </source>
</evidence>
<proteinExistence type="predicted"/>
<evidence type="ECO:0000313" key="3">
    <source>
        <dbReference type="EMBL" id="CAK9134498.1"/>
    </source>
</evidence>
<feature type="compositionally biased region" description="Basic and acidic residues" evidence="1">
    <location>
        <begin position="50"/>
        <end position="63"/>
    </location>
</feature>
<organism evidence="3 4">
    <name type="scientific">Ilex paraguariensis</name>
    <name type="common">yerba mate</name>
    <dbReference type="NCBI Taxonomy" id="185542"/>
    <lineage>
        <taxon>Eukaryota</taxon>
        <taxon>Viridiplantae</taxon>
        <taxon>Streptophyta</taxon>
        <taxon>Embryophyta</taxon>
        <taxon>Tracheophyta</taxon>
        <taxon>Spermatophyta</taxon>
        <taxon>Magnoliopsida</taxon>
        <taxon>eudicotyledons</taxon>
        <taxon>Gunneridae</taxon>
        <taxon>Pentapetalae</taxon>
        <taxon>asterids</taxon>
        <taxon>campanulids</taxon>
        <taxon>Aquifoliales</taxon>
        <taxon>Aquifoliaceae</taxon>
        <taxon>Ilex</taxon>
    </lineage>
</organism>
<protein>
    <submittedName>
        <fullName evidence="3">Uncharacterized protein</fullName>
    </submittedName>
</protein>
<dbReference type="EMBL" id="CAUOFW020000448">
    <property type="protein sequence ID" value="CAK9134498.1"/>
    <property type="molecule type" value="Genomic_DNA"/>
</dbReference>
<feature type="region of interest" description="Disordered" evidence="1">
    <location>
        <begin position="39"/>
        <end position="63"/>
    </location>
</feature>
<keyword evidence="2" id="KW-0472">Membrane</keyword>
<evidence type="ECO:0000256" key="2">
    <source>
        <dbReference type="SAM" id="Phobius"/>
    </source>
</evidence>
<keyword evidence="2" id="KW-0812">Transmembrane</keyword>